<dbReference type="InterPro" id="IPR007168">
    <property type="entry name" value="Phageshock_PspC_N"/>
</dbReference>
<evidence type="ECO:0000259" key="2">
    <source>
        <dbReference type="Pfam" id="PF04024"/>
    </source>
</evidence>
<keyword evidence="4" id="KW-1185">Reference proteome</keyword>
<name>A0A5C6TYQ8_9SPHN</name>
<feature type="transmembrane region" description="Helical" evidence="1">
    <location>
        <begin position="35"/>
        <end position="61"/>
    </location>
</feature>
<dbReference type="EMBL" id="VOQQ01000001">
    <property type="protein sequence ID" value="TXC64765.1"/>
    <property type="molecule type" value="Genomic_DNA"/>
</dbReference>
<dbReference type="Proteomes" id="UP000321249">
    <property type="component" value="Unassembled WGS sequence"/>
</dbReference>
<dbReference type="OrthoDB" id="7581438at2"/>
<reference evidence="3 4" key="1">
    <citation type="journal article" date="2015" name="J. Microbiol.">
        <title>Sphingosinicella ginsenosidimutans sp. nov., with ginsenoside converting activity.</title>
        <authorList>
            <person name="Kim J.K."/>
            <person name="Kang M.S."/>
            <person name="Park S.C."/>
            <person name="Kim K.M."/>
            <person name="Choi K."/>
            <person name="Yoon M.H."/>
            <person name="Im W.T."/>
        </authorList>
    </citation>
    <scope>NUCLEOTIDE SEQUENCE [LARGE SCALE GENOMIC DNA]</scope>
    <source>
        <strain evidence="3 4">BS-11</strain>
    </source>
</reference>
<evidence type="ECO:0000313" key="4">
    <source>
        <dbReference type="Proteomes" id="UP000321249"/>
    </source>
</evidence>
<protein>
    <submittedName>
        <fullName evidence="3">PspC domain-containing protein</fullName>
    </submittedName>
</protein>
<evidence type="ECO:0000313" key="3">
    <source>
        <dbReference type="EMBL" id="TXC64765.1"/>
    </source>
</evidence>
<accession>A0A5C6TYQ8</accession>
<organism evidence="3 4">
    <name type="scientific">Allosphingosinicella ginsenosidimutans</name>
    <dbReference type="NCBI Taxonomy" id="1176539"/>
    <lineage>
        <taxon>Bacteria</taxon>
        <taxon>Pseudomonadati</taxon>
        <taxon>Pseudomonadota</taxon>
        <taxon>Alphaproteobacteria</taxon>
        <taxon>Sphingomonadales</taxon>
        <taxon>Sphingomonadaceae</taxon>
        <taxon>Allosphingosinicella</taxon>
    </lineage>
</organism>
<comment type="caution">
    <text evidence="3">The sequence shown here is derived from an EMBL/GenBank/DDBJ whole genome shotgun (WGS) entry which is preliminary data.</text>
</comment>
<keyword evidence="1" id="KW-1133">Transmembrane helix</keyword>
<gene>
    <name evidence="3" type="ORF">FRZ32_14615</name>
</gene>
<keyword evidence="1" id="KW-0812">Transmembrane</keyword>
<proteinExistence type="predicted"/>
<evidence type="ECO:0000256" key="1">
    <source>
        <dbReference type="SAM" id="Phobius"/>
    </source>
</evidence>
<sequence length="98" mass="9925">MSASQSNLFTREDTMLGVCQAIGEDFGFSGNWLRVGFAVALFFSPVGAIAAYLGLGVVVLASRLIAPAPRRAVTAAEAPAASPAAEAAEVGEELAIAA</sequence>
<keyword evidence="1" id="KW-0472">Membrane</keyword>
<dbReference type="RefSeq" id="WP_147044188.1">
    <property type="nucleotide sequence ID" value="NZ_BAABIR010000001.1"/>
</dbReference>
<dbReference type="AlphaFoldDB" id="A0A5C6TYQ8"/>
<feature type="domain" description="Phage shock protein PspC N-terminal" evidence="2">
    <location>
        <begin position="14"/>
        <end position="58"/>
    </location>
</feature>
<dbReference type="Pfam" id="PF04024">
    <property type="entry name" value="PspC"/>
    <property type="match status" value="1"/>
</dbReference>